<dbReference type="InterPro" id="IPR020095">
    <property type="entry name" value="PsdUridine_synth_TruA_C"/>
</dbReference>
<dbReference type="FunFam" id="3.30.70.580:FF:000002">
    <property type="entry name" value="tRNA pseudouridine synthase"/>
    <property type="match status" value="1"/>
</dbReference>
<evidence type="ECO:0000256" key="1">
    <source>
        <dbReference type="ARBA" id="ARBA00009375"/>
    </source>
</evidence>
<reference evidence="10" key="1">
    <citation type="journal article" date="2018" name="Gigascience">
        <title>Genome assembly of the Pink Ipe (Handroanthus impetiginosus, Bignoniaceae), a highly valued, ecologically keystone Neotropical timber forest tree.</title>
        <authorList>
            <person name="Silva-Junior O.B."/>
            <person name="Grattapaglia D."/>
            <person name="Novaes E."/>
            <person name="Collevatti R.G."/>
        </authorList>
    </citation>
    <scope>NUCLEOTIDE SEQUENCE [LARGE SCALE GENOMIC DNA]</scope>
    <source>
        <strain evidence="10">cv. UFG-1</strain>
    </source>
</reference>
<feature type="region of interest" description="Disordered" evidence="7">
    <location>
        <begin position="247"/>
        <end position="294"/>
    </location>
</feature>
<dbReference type="GO" id="GO:0005634">
    <property type="term" value="C:nucleus"/>
    <property type="evidence" value="ECO:0007669"/>
    <property type="project" value="TreeGrafter"/>
</dbReference>
<dbReference type="GO" id="GO:0003723">
    <property type="term" value="F:RNA binding"/>
    <property type="evidence" value="ECO:0007669"/>
    <property type="project" value="InterPro"/>
</dbReference>
<gene>
    <name evidence="9" type="ORF">CDL12_18174</name>
</gene>
<dbReference type="InterPro" id="IPR001406">
    <property type="entry name" value="PsdUridine_synth_TruA"/>
</dbReference>
<feature type="binding site" evidence="6">
    <location>
        <position position="196"/>
    </location>
    <ligand>
        <name>substrate</name>
    </ligand>
</feature>
<keyword evidence="10" id="KW-1185">Reference proteome</keyword>
<dbReference type="InterPro" id="IPR020094">
    <property type="entry name" value="TruA/RsuA/RluB/E/F_N"/>
</dbReference>
<dbReference type="Gene3D" id="3.30.70.660">
    <property type="entry name" value="Pseudouridine synthase I, catalytic domain, C-terminal subdomain"/>
    <property type="match status" value="2"/>
</dbReference>
<dbReference type="InterPro" id="IPR041708">
    <property type="entry name" value="PUS1/PUS2-like"/>
</dbReference>
<comment type="caution">
    <text evidence="9">The sequence shown here is derived from an EMBL/GenBank/DDBJ whole genome shotgun (WGS) entry which is preliminary data.</text>
</comment>
<dbReference type="EC" id="5.4.99.12" evidence="9"/>
<name>A0A2G9GVF9_9LAMI</name>
<protein>
    <submittedName>
        <fullName evidence="9">Pseudouridylate synthase</fullName>
        <ecNumber evidence="9">5.4.99.12</ecNumber>
    </submittedName>
</protein>
<dbReference type="GO" id="GO:1990481">
    <property type="term" value="P:mRNA pseudouridine synthesis"/>
    <property type="evidence" value="ECO:0007669"/>
    <property type="project" value="TreeGrafter"/>
</dbReference>
<dbReference type="CDD" id="cd02568">
    <property type="entry name" value="PseudoU_synth_PUS1_PUS2"/>
    <property type="match status" value="1"/>
</dbReference>
<organism evidence="9 10">
    <name type="scientific">Handroanthus impetiginosus</name>
    <dbReference type="NCBI Taxonomy" id="429701"/>
    <lineage>
        <taxon>Eukaryota</taxon>
        <taxon>Viridiplantae</taxon>
        <taxon>Streptophyta</taxon>
        <taxon>Embryophyta</taxon>
        <taxon>Tracheophyta</taxon>
        <taxon>Spermatophyta</taxon>
        <taxon>Magnoliopsida</taxon>
        <taxon>eudicotyledons</taxon>
        <taxon>Gunneridae</taxon>
        <taxon>Pentapetalae</taxon>
        <taxon>asterids</taxon>
        <taxon>lamiids</taxon>
        <taxon>Lamiales</taxon>
        <taxon>Bignoniaceae</taxon>
        <taxon>Crescentiina</taxon>
        <taxon>Tabebuia alliance</taxon>
        <taxon>Handroanthus</taxon>
    </lineage>
</organism>
<dbReference type="Pfam" id="PF01416">
    <property type="entry name" value="PseudoU_synth_1"/>
    <property type="match status" value="1"/>
</dbReference>
<accession>A0A2G9GVF9</accession>
<feature type="domain" description="Pseudouridine synthase I TruA alpha/beta" evidence="8">
    <location>
        <begin position="343"/>
        <end position="408"/>
    </location>
</feature>
<evidence type="ECO:0000256" key="7">
    <source>
        <dbReference type="SAM" id="MobiDB-lite"/>
    </source>
</evidence>
<evidence type="ECO:0000256" key="3">
    <source>
        <dbReference type="ARBA" id="ARBA00023235"/>
    </source>
</evidence>
<sequence>MAVSFLRAPISPWWVNPLTTNLRFREHSCNKPLKVIVLRFSTSSSSTATAATNVLQSKTAPKWEPFRKKKVIMRVGYVGSDYRGLQIQRDEPALSTIEGELEKAIFKAGGIRDSNFGDLHKIGWARSSRTDKGVHSLATMISLKMEIPDFAWENDPNGFALARCVNSYLPENIRVFSILPSQRSFDPRRECNIRRYSYLLPVEVIGVKDNFTAGEVDHHLSDFNDILNTFEGEHPFHNYTVRSKYRRKSYQRGSSANGSVSKRDVSPNEQSDTESEGSDDKDTNGENESLTTDYRETDSLCSDRVLAVVNEGDEDSLKEPNLVVPLRARWLYEPDEKDRLSGSHFRKIFQCCCGKLEQLSGLNYVEISICGESFMLHQIRKMVGTAIAIKRNLLPRDILTLSLSKFSRIVLPLAPSEVLILRGNNFAIRKRPDKLTRPEMLTLVESEEILKLVNDFYHSVMLPQLSKFLDPSKSPWNDWVAILDANTSIPESQLNEVRIAWKSWKEELDKRKKAAM</sequence>
<dbReference type="InterPro" id="IPR020103">
    <property type="entry name" value="PsdUridine_synth_cat_dom_sf"/>
</dbReference>
<dbReference type="STRING" id="429701.A0A2G9GVF9"/>
<evidence type="ECO:0000313" key="10">
    <source>
        <dbReference type="Proteomes" id="UP000231279"/>
    </source>
</evidence>
<proteinExistence type="inferred from homology"/>
<evidence type="ECO:0000256" key="6">
    <source>
        <dbReference type="PIRSR" id="PIRSR641708-2"/>
    </source>
</evidence>
<evidence type="ECO:0000256" key="4">
    <source>
        <dbReference type="ARBA" id="ARBA00036943"/>
    </source>
</evidence>
<dbReference type="InterPro" id="IPR020097">
    <property type="entry name" value="PsdUridine_synth_TruA_a/b_dom"/>
</dbReference>
<dbReference type="AlphaFoldDB" id="A0A2G9GVF9"/>
<evidence type="ECO:0000256" key="5">
    <source>
        <dbReference type="PIRSR" id="PIRSR641708-1"/>
    </source>
</evidence>
<comment type="similarity">
    <text evidence="1">Belongs to the tRNA pseudouridine synthase TruA family.</text>
</comment>
<dbReference type="Proteomes" id="UP000231279">
    <property type="component" value="Unassembled WGS sequence"/>
</dbReference>
<dbReference type="OrthoDB" id="10256309at2759"/>
<feature type="active site" description="Nucleophile" evidence="5">
    <location>
        <position position="131"/>
    </location>
</feature>
<dbReference type="PANTHER" id="PTHR11142:SF9">
    <property type="entry name" value="TRNA PSEUDOURIDINE SYNTHASE-RELATED"/>
    <property type="match status" value="1"/>
</dbReference>
<comment type="catalytic activity">
    <reaction evidence="4">
        <text>a uridine in tRNA = a pseudouridine in tRNA</text>
        <dbReference type="Rhea" id="RHEA:54572"/>
        <dbReference type="Rhea" id="RHEA-COMP:13339"/>
        <dbReference type="Rhea" id="RHEA-COMP:13934"/>
        <dbReference type="ChEBI" id="CHEBI:65314"/>
        <dbReference type="ChEBI" id="CHEBI:65315"/>
    </reaction>
</comment>
<keyword evidence="3 9" id="KW-0413">Isomerase</keyword>
<evidence type="ECO:0000256" key="2">
    <source>
        <dbReference type="ARBA" id="ARBA00022694"/>
    </source>
</evidence>
<keyword evidence="2" id="KW-0819">tRNA processing</keyword>
<dbReference type="GO" id="GO:0160147">
    <property type="term" value="F:tRNA pseudouridine(38-40) synthase activity"/>
    <property type="evidence" value="ECO:0007669"/>
    <property type="project" value="UniProtKB-EC"/>
</dbReference>
<feature type="compositionally biased region" description="Polar residues" evidence="7">
    <location>
        <begin position="251"/>
        <end position="260"/>
    </location>
</feature>
<evidence type="ECO:0000259" key="8">
    <source>
        <dbReference type="Pfam" id="PF01416"/>
    </source>
</evidence>
<dbReference type="Gene3D" id="3.30.70.580">
    <property type="entry name" value="Pseudouridine synthase I, catalytic domain, N-terminal subdomain"/>
    <property type="match status" value="1"/>
</dbReference>
<dbReference type="SUPFAM" id="SSF55120">
    <property type="entry name" value="Pseudouridine synthase"/>
    <property type="match status" value="2"/>
</dbReference>
<dbReference type="EMBL" id="NKXS01003576">
    <property type="protein sequence ID" value="PIN09232.1"/>
    <property type="molecule type" value="Genomic_DNA"/>
</dbReference>
<evidence type="ECO:0000313" key="9">
    <source>
        <dbReference type="EMBL" id="PIN09232.1"/>
    </source>
</evidence>
<dbReference type="GO" id="GO:0031119">
    <property type="term" value="P:tRNA pseudouridine synthesis"/>
    <property type="evidence" value="ECO:0007669"/>
    <property type="project" value="InterPro"/>
</dbReference>
<dbReference type="PANTHER" id="PTHR11142">
    <property type="entry name" value="PSEUDOURIDYLATE SYNTHASE"/>
    <property type="match status" value="1"/>
</dbReference>